<evidence type="ECO:0000259" key="3">
    <source>
        <dbReference type="Pfam" id="PF12480"/>
    </source>
</evidence>
<evidence type="ECO:0000313" key="5">
    <source>
        <dbReference type="Proteomes" id="UP000000539"/>
    </source>
</evidence>
<dbReference type="AlphaFoldDB" id="A0A8V0XNH4"/>
<dbReference type="GeneTree" id="ENSGT00940000162770"/>
<dbReference type="PANTHER" id="PTHR22574">
    <property type="match status" value="1"/>
</dbReference>
<keyword evidence="5" id="KW-1185">Reference proteome</keyword>
<comment type="similarity">
    <text evidence="1">Belongs to the GARIN family.</text>
</comment>
<organism evidence="4 5">
    <name type="scientific">Gallus gallus</name>
    <name type="common">Chicken</name>
    <dbReference type="NCBI Taxonomy" id="9031"/>
    <lineage>
        <taxon>Eukaryota</taxon>
        <taxon>Metazoa</taxon>
        <taxon>Chordata</taxon>
        <taxon>Craniata</taxon>
        <taxon>Vertebrata</taxon>
        <taxon>Euteleostomi</taxon>
        <taxon>Archelosauria</taxon>
        <taxon>Archosauria</taxon>
        <taxon>Dinosauria</taxon>
        <taxon>Saurischia</taxon>
        <taxon>Theropoda</taxon>
        <taxon>Coelurosauria</taxon>
        <taxon>Aves</taxon>
        <taxon>Neognathae</taxon>
        <taxon>Galloanserae</taxon>
        <taxon>Galliformes</taxon>
        <taxon>Phasianidae</taxon>
        <taxon>Phasianinae</taxon>
        <taxon>Gallus</taxon>
    </lineage>
</organism>
<name>A0A8V0XNH4_CHICK</name>
<dbReference type="Ensembl" id="ENSGALT00010017620.1">
    <property type="protein sequence ID" value="ENSGALP00010009737.1"/>
    <property type="gene ID" value="ENSGALG00010007395.1"/>
</dbReference>
<protein>
    <recommendedName>
        <fullName evidence="3">Golgi associated RAB2 interactor protein-like Rab2B-binding domain-containing protein</fullName>
    </recommendedName>
</protein>
<feature type="region of interest" description="Disordered" evidence="2">
    <location>
        <begin position="1"/>
        <end position="27"/>
    </location>
</feature>
<dbReference type="Proteomes" id="UP000000539">
    <property type="component" value="Chromosome Z"/>
</dbReference>
<sequence>VQRGQSPVGTLRCRGGGEALPHEDAPRGMEVQRAQEARPAGPLQRLLQEGEFGLLSHTLILESNFFQVGRHGEVLNVSKRVQEVTMGVAETGPATGVPNVILMAVPAAPPAEGLELLPLQCVKLAVYGRLQHCLRLRFPTGRKVYLQLCPGPRAEELFLHWAALERTASKQQEATDITVDNSAFESISLRLFAFERQGSGMFIDWTLGLGANETNLTEETGR</sequence>
<dbReference type="InterPro" id="IPR022168">
    <property type="entry name" value="GARIL-like_Rab2B-bd"/>
</dbReference>
<proteinExistence type="inferred from homology"/>
<dbReference type="Pfam" id="PF12480">
    <property type="entry name" value="GARIL_Rab2_bd"/>
    <property type="match status" value="1"/>
</dbReference>
<reference evidence="4" key="3">
    <citation type="submission" date="2025-09" db="UniProtKB">
        <authorList>
            <consortium name="Ensembl"/>
        </authorList>
    </citation>
    <scope>IDENTIFICATION</scope>
    <source>
        <strain evidence="4">broiler</strain>
    </source>
</reference>
<evidence type="ECO:0000256" key="2">
    <source>
        <dbReference type="SAM" id="MobiDB-lite"/>
    </source>
</evidence>
<evidence type="ECO:0000256" key="1">
    <source>
        <dbReference type="ARBA" id="ARBA00038379"/>
    </source>
</evidence>
<evidence type="ECO:0000313" key="4">
    <source>
        <dbReference type="Ensembl" id="ENSGALP00010009737.1"/>
    </source>
</evidence>
<reference evidence="4" key="2">
    <citation type="submission" date="2025-08" db="UniProtKB">
        <authorList>
            <consortium name="Ensembl"/>
        </authorList>
    </citation>
    <scope>IDENTIFICATION</scope>
    <source>
        <strain evidence="4">broiler</strain>
    </source>
</reference>
<reference evidence="4" key="1">
    <citation type="submission" date="2020-11" db="EMBL/GenBank/DDBJ databases">
        <title>Gallus gallus (Chicken) genome, bGalGal1, GRCg7b, maternal haplotype autosomes + Z &amp; W.</title>
        <authorList>
            <person name="Warren W."/>
            <person name="Formenti G."/>
            <person name="Fedrigo O."/>
            <person name="Haase B."/>
            <person name="Mountcastle J."/>
            <person name="Balacco J."/>
            <person name="Tracey A."/>
            <person name="Schneider V."/>
            <person name="Okimoto R."/>
            <person name="Cheng H."/>
            <person name="Hawken R."/>
            <person name="Howe K."/>
            <person name="Jarvis E.D."/>
        </authorList>
    </citation>
    <scope>NUCLEOTIDE SEQUENCE [LARGE SCALE GENOMIC DNA]</scope>
    <source>
        <strain evidence="4">Broiler</strain>
    </source>
</reference>
<accession>A0A8V0XNH4</accession>
<dbReference type="PANTHER" id="PTHR22574:SF12">
    <property type="entry name" value="GOLGI-ASSOCIATED RAB2 INTERACTOR PROTEIN 5B"/>
    <property type="match status" value="1"/>
</dbReference>
<feature type="domain" description="Golgi associated RAB2 interactor protein-like Rab2B-binding" evidence="3">
    <location>
        <begin position="116"/>
        <end position="163"/>
    </location>
</feature>